<organism evidence="1 2">
    <name type="scientific">Saguinus oedipus</name>
    <name type="common">Cotton-top tamarin</name>
    <name type="synonym">Oedipomidas oedipus</name>
    <dbReference type="NCBI Taxonomy" id="9490"/>
    <lineage>
        <taxon>Eukaryota</taxon>
        <taxon>Metazoa</taxon>
        <taxon>Chordata</taxon>
        <taxon>Craniata</taxon>
        <taxon>Vertebrata</taxon>
        <taxon>Euteleostomi</taxon>
        <taxon>Mammalia</taxon>
        <taxon>Eutheria</taxon>
        <taxon>Euarchontoglires</taxon>
        <taxon>Primates</taxon>
        <taxon>Haplorrhini</taxon>
        <taxon>Platyrrhini</taxon>
        <taxon>Cebidae</taxon>
        <taxon>Callitrichinae</taxon>
        <taxon>Saguinus</taxon>
    </lineage>
</organism>
<evidence type="ECO:0000313" key="2">
    <source>
        <dbReference type="Proteomes" id="UP001266305"/>
    </source>
</evidence>
<dbReference type="EMBL" id="JASSZA010000006">
    <property type="protein sequence ID" value="KAK2107919.1"/>
    <property type="molecule type" value="Genomic_DNA"/>
</dbReference>
<keyword evidence="2" id="KW-1185">Reference proteome</keyword>
<evidence type="ECO:0000313" key="1">
    <source>
        <dbReference type="EMBL" id="KAK2107919.1"/>
    </source>
</evidence>
<name>A0ABQ9VGA0_SAGOE</name>
<gene>
    <name evidence="1" type="ORF">P7K49_013084</name>
</gene>
<dbReference type="Proteomes" id="UP001266305">
    <property type="component" value="Unassembled WGS sequence"/>
</dbReference>
<proteinExistence type="predicted"/>
<comment type="caution">
    <text evidence="1">The sequence shown here is derived from an EMBL/GenBank/DDBJ whole genome shotgun (WGS) entry which is preliminary data.</text>
</comment>
<sequence>MVQQQLGPCLSNAQLHTLQPSPHFPKLLVRFLSSTNALSLCVLLGPVEVLQDLIKEDIEDDEMPPGVRNVFFWGLWDIKQVSLLTAIVNQTSVVMDSSDQSVEFLTNRGLIDDGRCLTRK</sequence>
<reference evidence="1 2" key="1">
    <citation type="submission" date="2023-05" db="EMBL/GenBank/DDBJ databases">
        <title>B98-5 Cell Line De Novo Hybrid Assembly: An Optical Mapping Approach.</title>
        <authorList>
            <person name="Kananen K."/>
            <person name="Auerbach J.A."/>
            <person name="Kautto E."/>
            <person name="Blachly J.S."/>
        </authorList>
    </citation>
    <scope>NUCLEOTIDE SEQUENCE [LARGE SCALE GENOMIC DNA]</scope>
    <source>
        <strain evidence="1">B95-8</strain>
        <tissue evidence="1">Cell line</tissue>
    </source>
</reference>
<accession>A0ABQ9VGA0</accession>
<protein>
    <submittedName>
        <fullName evidence="1">Uncharacterized protein</fullName>
    </submittedName>
</protein>